<feature type="domain" description="GGDEF" evidence="7">
    <location>
        <begin position="233"/>
        <end position="371"/>
    </location>
</feature>
<feature type="transmembrane region" description="Helical" evidence="6">
    <location>
        <begin position="69"/>
        <end position="97"/>
    </location>
</feature>
<evidence type="ECO:0000256" key="1">
    <source>
        <dbReference type="ARBA" id="ARBA00004651"/>
    </source>
</evidence>
<feature type="transmembrane region" description="Helical" evidence="6">
    <location>
        <begin position="38"/>
        <end position="57"/>
    </location>
</feature>
<sequence>MLKDFVSNAAILIASFSIMGQLFKDKPLHLSSPLSVKFYWGLSFGILGNILMIYSIHINVTTIADLRHLAIVTAGAFGGFIPAMVASILIGLGRILFFGFNNTSILASSGVILTGLICGGISKFRYKPIIKAFLMNLMGLIIISIILFITIQDRVVLTNILAYHYVISLIGGIFSYHLVVFITKSNEAEQHLKEANSLLNQLSYIDGLTGISNRRYFDQTLEKEWANLSSTNSPLTLLMFDIDYFKKYNDTYGHLEGDRCLQSIADAIKNLIYMNTSYTFCRYGGEEFALVLPFAEQNEGIQMAEKIQKAIQSLKIPHISSKISDIVTLSIGTATMFPKTSLDREKIIQLADQSLYLSKTNGRNRISSVQS</sequence>
<dbReference type="EC" id="2.7.7.65" evidence="8"/>
<reference evidence="8" key="2">
    <citation type="submission" date="2023-08" db="EMBL/GenBank/DDBJ databases">
        <title>Nitrogen cycling bacteria in agricultural field soils.</title>
        <authorList>
            <person name="Jang J."/>
        </authorList>
    </citation>
    <scope>NUCLEOTIDE SEQUENCE</scope>
    <source>
        <strain evidence="8">PS3-36</strain>
    </source>
</reference>
<dbReference type="Proteomes" id="UP000295132">
    <property type="component" value="Unassembled WGS sequence"/>
</dbReference>
<dbReference type="PANTHER" id="PTHR45138">
    <property type="entry name" value="REGULATORY COMPONENTS OF SENSORY TRANSDUCTION SYSTEM"/>
    <property type="match status" value="1"/>
</dbReference>
<evidence type="ECO:0000313" key="9">
    <source>
        <dbReference type="EMBL" id="TDK58405.1"/>
    </source>
</evidence>
<dbReference type="AlphaFoldDB" id="A0A4R5VMA5"/>
<evidence type="ECO:0000256" key="6">
    <source>
        <dbReference type="SAM" id="Phobius"/>
    </source>
</evidence>
<name>A0A4R5VMA5_9BACI</name>
<dbReference type="GO" id="GO:0043709">
    <property type="term" value="P:cell adhesion involved in single-species biofilm formation"/>
    <property type="evidence" value="ECO:0007669"/>
    <property type="project" value="TreeGrafter"/>
</dbReference>
<dbReference type="EMBL" id="JAVGVR010000001">
    <property type="protein sequence ID" value="MDQ6596277.1"/>
    <property type="molecule type" value="Genomic_DNA"/>
</dbReference>
<feature type="transmembrane region" description="Helical" evidence="6">
    <location>
        <begin position="163"/>
        <end position="183"/>
    </location>
</feature>
<comment type="caution">
    <text evidence="9">The sequence shown here is derived from an EMBL/GenBank/DDBJ whole genome shotgun (WGS) entry which is preliminary data.</text>
</comment>
<feature type="transmembrane region" description="Helical" evidence="6">
    <location>
        <begin position="103"/>
        <end position="121"/>
    </location>
</feature>
<dbReference type="GO" id="GO:0052621">
    <property type="term" value="F:diguanylate cyclase activity"/>
    <property type="evidence" value="ECO:0007669"/>
    <property type="project" value="UniProtKB-EC"/>
</dbReference>
<dbReference type="PANTHER" id="PTHR45138:SF9">
    <property type="entry name" value="DIGUANYLATE CYCLASE DGCM-RELATED"/>
    <property type="match status" value="1"/>
</dbReference>
<dbReference type="InterPro" id="IPR011620">
    <property type="entry name" value="Sig_transdc_His_kinase_LytS_TM"/>
</dbReference>
<keyword evidence="3 6" id="KW-0812">Transmembrane</keyword>
<keyword evidence="5 6" id="KW-0472">Membrane</keyword>
<dbReference type="InterPro" id="IPR050469">
    <property type="entry name" value="Diguanylate_Cyclase"/>
</dbReference>
<dbReference type="InterPro" id="IPR029787">
    <property type="entry name" value="Nucleotide_cyclase"/>
</dbReference>
<evidence type="ECO:0000313" key="11">
    <source>
        <dbReference type="Proteomes" id="UP001178888"/>
    </source>
</evidence>
<proteinExistence type="predicted"/>
<evidence type="ECO:0000256" key="4">
    <source>
        <dbReference type="ARBA" id="ARBA00022989"/>
    </source>
</evidence>
<keyword evidence="4 6" id="KW-1133">Transmembrane helix</keyword>
<dbReference type="Pfam" id="PF07694">
    <property type="entry name" value="5TM-5TMR_LYT"/>
    <property type="match status" value="1"/>
</dbReference>
<reference evidence="9 10" key="1">
    <citation type="submission" date="2019-03" db="EMBL/GenBank/DDBJ databases">
        <title>Bacillus niacini sp. nov. a Nicotinate-Metabolizing Mesophile Isolated from Soil.</title>
        <authorList>
            <person name="Zhang G."/>
        </authorList>
    </citation>
    <scope>NUCLEOTIDE SEQUENCE [LARGE SCALE GENOMIC DNA]</scope>
    <source>
        <strain evidence="9 10">WN066</strain>
    </source>
</reference>
<organism evidence="9 10">
    <name type="scientific">Bacillus salipaludis</name>
    <dbReference type="NCBI Taxonomy" id="2547811"/>
    <lineage>
        <taxon>Bacteria</taxon>
        <taxon>Bacillati</taxon>
        <taxon>Bacillota</taxon>
        <taxon>Bacilli</taxon>
        <taxon>Bacillales</taxon>
        <taxon>Bacillaceae</taxon>
        <taxon>Bacillus</taxon>
    </lineage>
</organism>
<dbReference type="GO" id="GO:0000155">
    <property type="term" value="F:phosphorelay sensor kinase activity"/>
    <property type="evidence" value="ECO:0007669"/>
    <property type="project" value="InterPro"/>
</dbReference>
<dbReference type="InterPro" id="IPR043128">
    <property type="entry name" value="Rev_trsase/Diguanyl_cyclase"/>
</dbReference>
<evidence type="ECO:0000256" key="5">
    <source>
        <dbReference type="ARBA" id="ARBA00023136"/>
    </source>
</evidence>
<keyword evidence="2" id="KW-1003">Cell membrane</keyword>
<protein>
    <submittedName>
        <fullName evidence="9">Diguanylate cyclase</fullName>
        <ecNumber evidence="8">2.7.7.65</ecNumber>
    </submittedName>
</protein>
<evidence type="ECO:0000256" key="3">
    <source>
        <dbReference type="ARBA" id="ARBA00022692"/>
    </source>
</evidence>
<comment type="subcellular location">
    <subcellularLocation>
        <location evidence="1">Cell membrane</location>
        <topology evidence="1">Multi-pass membrane protein</topology>
    </subcellularLocation>
</comment>
<evidence type="ECO:0000256" key="2">
    <source>
        <dbReference type="ARBA" id="ARBA00022475"/>
    </source>
</evidence>
<dbReference type="GO" id="GO:1902201">
    <property type="term" value="P:negative regulation of bacterial-type flagellum-dependent cell motility"/>
    <property type="evidence" value="ECO:0007669"/>
    <property type="project" value="TreeGrafter"/>
</dbReference>
<dbReference type="GO" id="GO:0005886">
    <property type="term" value="C:plasma membrane"/>
    <property type="evidence" value="ECO:0007669"/>
    <property type="project" value="UniProtKB-SubCell"/>
</dbReference>
<keyword evidence="8" id="KW-0548">Nucleotidyltransferase</keyword>
<gene>
    <name evidence="9" type="ORF">E2K98_23530</name>
    <name evidence="8" type="ORF">RCG21_07775</name>
</gene>
<dbReference type="Gene3D" id="3.30.70.270">
    <property type="match status" value="1"/>
</dbReference>
<dbReference type="Pfam" id="PF00990">
    <property type="entry name" value="GGDEF"/>
    <property type="match status" value="1"/>
</dbReference>
<dbReference type="CDD" id="cd01949">
    <property type="entry name" value="GGDEF"/>
    <property type="match status" value="1"/>
</dbReference>
<feature type="transmembrane region" description="Helical" evidence="6">
    <location>
        <begin position="133"/>
        <end position="151"/>
    </location>
</feature>
<dbReference type="PROSITE" id="PS50887">
    <property type="entry name" value="GGDEF"/>
    <property type="match status" value="1"/>
</dbReference>
<dbReference type="FunFam" id="3.30.70.270:FF:000001">
    <property type="entry name" value="Diguanylate cyclase domain protein"/>
    <property type="match status" value="1"/>
</dbReference>
<evidence type="ECO:0000313" key="8">
    <source>
        <dbReference type="EMBL" id="MDQ6596277.1"/>
    </source>
</evidence>
<keyword evidence="11" id="KW-1185">Reference proteome</keyword>
<evidence type="ECO:0000313" key="10">
    <source>
        <dbReference type="Proteomes" id="UP000295132"/>
    </source>
</evidence>
<feature type="transmembrane region" description="Helical" evidence="6">
    <location>
        <begin position="5"/>
        <end position="23"/>
    </location>
</feature>
<dbReference type="EMBL" id="SMYO01000014">
    <property type="protein sequence ID" value="TDK58405.1"/>
    <property type="molecule type" value="Genomic_DNA"/>
</dbReference>
<dbReference type="Proteomes" id="UP001178888">
    <property type="component" value="Unassembled WGS sequence"/>
</dbReference>
<evidence type="ECO:0000259" key="7">
    <source>
        <dbReference type="PROSITE" id="PS50887"/>
    </source>
</evidence>
<dbReference type="InterPro" id="IPR000160">
    <property type="entry name" value="GGDEF_dom"/>
</dbReference>
<accession>A0A4R5VMA5</accession>
<keyword evidence="8" id="KW-0808">Transferase</keyword>
<dbReference type="SMART" id="SM00267">
    <property type="entry name" value="GGDEF"/>
    <property type="match status" value="1"/>
</dbReference>
<dbReference type="RefSeq" id="WP_133338538.1">
    <property type="nucleotide sequence ID" value="NZ_JAVGVR010000001.1"/>
</dbReference>
<dbReference type="SUPFAM" id="SSF55073">
    <property type="entry name" value="Nucleotide cyclase"/>
    <property type="match status" value="1"/>
</dbReference>
<dbReference type="GO" id="GO:0071555">
    <property type="term" value="P:cell wall organization"/>
    <property type="evidence" value="ECO:0007669"/>
    <property type="project" value="InterPro"/>
</dbReference>
<dbReference type="NCBIfam" id="TIGR00254">
    <property type="entry name" value="GGDEF"/>
    <property type="match status" value="1"/>
</dbReference>